<feature type="region of interest" description="Disordered" evidence="1">
    <location>
        <begin position="1"/>
        <end position="40"/>
    </location>
</feature>
<reference evidence="2" key="1">
    <citation type="submission" date="2022-09" db="EMBL/GenBank/DDBJ databases">
        <title>Chromosome-level assembly of Trichoderma breve T069, a fungus used in development of biopesticide product.</title>
        <authorList>
            <person name="Lin R."/>
            <person name="Liu T."/>
        </authorList>
    </citation>
    <scope>NUCLEOTIDE SEQUENCE</scope>
    <source>
        <strain evidence="2">T069</strain>
    </source>
</reference>
<sequence>MDLHRRGCTSTSTSTSTSTNANNYQQQPQPASHRNATQRSRISISPSLSLPLSPIPPIVIQRMISHCLASMTKVSFVHLRAVGRVLSHIRSRPRPPMFGPSYQGMATSVNVVALDLSCLHPVQSEGPWTLDLSLLDHPHPIDPPPPNPPSLVLLVLVLFPPPPSSARRRRNPQIPRRINLNSARTTLVSTANYRRGP</sequence>
<name>A0A9W9E7D7_9HYPO</name>
<organism evidence="2 3">
    <name type="scientific">Trichoderma breve</name>
    <dbReference type="NCBI Taxonomy" id="2034170"/>
    <lineage>
        <taxon>Eukaryota</taxon>
        <taxon>Fungi</taxon>
        <taxon>Dikarya</taxon>
        <taxon>Ascomycota</taxon>
        <taxon>Pezizomycotina</taxon>
        <taxon>Sordariomycetes</taxon>
        <taxon>Hypocreomycetidae</taxon>
        <taxon>Hypocreales</taxon>
        <taxon>Hypocreaceae</taxon>
        <taxon>Trichoderma</taxon>
    </lineage>
</organism>
<dbReference type="RefSeq" id="XP_056026402.1">
    <property type="nucleotide sequence ID" value="XM_056175453.1"/>
</dbReference>
<protein>
    <submittedName>
        <fullName evidence="2">Uncharacterized protein</fullName>
    </submittedName>
</protein>
<dbReference type="AlphaFoldDB" id="A0A9W9E7D7"/>
<dbReference type="GeneID" id="80870141"/>
<proteinExistence type="predicted"/>
<dbReference type="EMBL" id="JAOPEN010000005">
    <property type="protein sequence ID" value="KAJ4857346.1"/>
    <property type="molecule type" value="Genomic_DNA"/>
</dbReference>
<dbReference type="Proteomes" id="UP001140511">
    <property type="component" value="Unassembled WGS sequence"/>
</dbReference>
<evidence type="ECO:0000313" key="3">
    <source>
        <dbReference type="Proteomes" id="UP001140511"/>
    </source>
</evidence>
<accession>A0A9W9E7D7</accession>
<keyword evidence="3" id="KW-1185">Reference proteome</keyword>
<gene>
    <name evidence="2" type="ORF">T069G_08243</name>
</gene>
<evidence type="ECO:0000256" key="1">
    <source>
        <dbReference type="SAM" id="MobiDB-lite"/>
    </source>
</evidence>
<evidence type="ECO:0000313" key="2">
    <source>
        <dbReference type="EMBL" id="KAJ4857346.1"/>
    </source>
</evidence>
<feature type="compositionally biased region" description="Low complexity" evidence="1">
    <location>
        <begin position="9"/>
        <end position="30"/>
    </location>
</feature>
<comment type="caution">
    <text evidence="2">The sequence shown here is derived from an EMBL/GenBank/DDBJ whole genome shotgun (WGS) entry which is preliminary data.</text>
</comment>